<sequence length="156" mass="17040">NRAEAVEWHRLGTHTARHPYGRAAVEWWRDGDQITIDATVPPNTTAVVQLPDGSAAFQVGSGSHRWIATDSLVQRVQVAPIRADEVSLAQLIDDFEAFRMVVDVIRGLDSGLADLLVRSTAWVPNRRLFDSVARIPDPVAQAVAGALEELNAVRGI</sequence>
<dbReference type="AlphaFoldDB" id="A0A060BU65"/>
<reference evidence="2" key="1">
    <citation type="journal article" date="2013" name="Environ. Microbiol.">
        <title>Seasonally variable intestinal metagenomes of the red palm weevil (Rhynchophorus ferrugineus).</title>
        <authorList>
            <person name="Jia S."/>
            <person name="Zhang X."/>
            <person name="Zhang G."/>
            <person name="Yin A."/>
            <person name="Zhang S."/>
            <person name="Li F."/>
            <person name="Wang L."/>
            <person name="Zhao D."/>
            <person name="Yun Q."/>
            <person name="Tala"/>
            <person name="Wang J."/>
            <person name="Sun G."/>
            <person name="Baabdullah M."/>
            <person name="Yu X."/>
            <person name="Hu S."/>
            <person name="Al-Mssallem I.S."/>
            <person name="Yu J."/>
        </authorList>
    </citation>
    <scope>NUCLEOTIDE SEQUENCE</scope>
</reference>
<evidence type="ECO:0000313" key="2">
    <source>
        <dbReference type="EMBL" id="AIA84056.1"/>
    </source>
</evidence>
<feature type="non-terminal residue" evidence="2">
    <location>
        <position position="1"/>
    </location>
</feature>
<dbReference type="Pfam" id="PF17390">
    <property type="entry name" value="Bac_rhamnosid_C"/>
    <property type="match status" value="1"/>
</dbReference>
<name>A0A060BU65_9ACTN</name>
<feature type="domain" description="Alpha-L-rhamnosidase C-terminal" evidence="1">
    <location>
        <begin position="16"/>
        <end position="61"/>
    </location>
</feature>
<evidence type="ECO:0000259" key="1">
    <source>
        <dbReference type="Pfam" id="PF17390"/>
    </source>
</evidence>
<dbReference type="Gene3D" id="2.60.420.10">
    <property type="entry name" value="Maltose phosphorylase, domain 3"/>
    <property type="match status" value="1"/>
</dbReference>
<organism evidence="2">
    <name type="scientific">uncultured Streptomyces sp</name>
    <dbReference type="NCBI Taxonomy" id="174707"/>
    <lineage>
        <taxon>Bacteria</taxon>
        <taxon>Bacillati</taxon>
        <taxon>Actinomycetota</taxon>
        <taxon>Actinomycetes</taxon>
        <taxon>Kitasatosporales</taxon>
        <taxon>Streptomycetaceae</taxon>
        <taxon>Streptomyces</taxon>
        <taxon>environmental samples</taxon>
    </lineage>
</organism>
<protein>
    <submittedName>
        <fullName evidence="2">CAZy families GH78 protein</fullName>
    </submittedName>
</protein>
<dbReference type="EMBL" id="KF116808">
    <property type="protein sequence ID" value="AIA84056.1"/>
    <property type="molecule type" value="Genomic_DNA"/>
</dbReference>
<dbReference type="InterPro" id="IPR035398">
    <property type="entry name" value="Bac_rhamnosid_C"/>
</dbReference>
<proteinExistence type="predicted"/>
<accession>A0A060BU65</accession>